<dbReference type="EMBL" id="RAWM01000083">
    <property type="protein sequence ID" value="RKH64501.1"/>
    <property type="molecule type" value="Genomic_DNA"/>
</dbReference>
<comment type="caution">
    <text evidence="1">The sequence shown here is derived from an EMBL/GenBank/DDBJ whole genome shotgun (WGS) entry which is preliminary data.</text>
</comment>
<dbReference type="AlphaFoldDB" id="A0A3A8QAA3"/>
<reference evidence="2" key="1">
    <citation type="submission" date="2018-09" db="EMBL/GenBank/DDBJ databases">
        <authorList>
            <person name="Livingstone P.G."/>
            <person name="Whitworth D.E."/>
        </authorList>
    </citation>
    <scope>NUCLEOTIDE SEQUENCE [LARGE SCALE GENOMIC DNA]</scope>
    <source>
        <strain evidence="2">AB047A</strain>
    </source>
</reference>
<accession>A0A3A8QAA3</accession>
<organism evidence="1 2">
    <name type="scientific">Corallococcus interemptor</name>
    <dbReference type="NCBI Taxonomy" id="2316720"/>
    <lineage>
        <taxon>Bacteria</taxon>
        <taxon>Pseudomonadati</taxon>
        <taxon>Myxococcota</taxon>
        <taxon>Myxococcia</taxon>
        <taxon>Myxococcales</taxon>
        <taxon>Cystobacterineae</taxon>
        <taxon>Myxococcaceae</taxon>
        <taxon>Corallococcus</taxon>
    </lineage>
</organism>
<proteinExistence type="predicted"/>
<gene>
    <name evidence="1" type="ORF">D7X96_25605</name>
</gene>
<sequence length="140" mass="15439">MRDVTRAWQAVGLERERHLLVAREGAKPVAVAILESGPPGTNPFGLLDSVRLFALSPRARLAYPALMDGARSWFAQRFRDVFTFLAEEPGDVEAAGLHDAAPDAKPALWLIPSDLASGFLEHIHEQTAPRPHFHPQKELS</sequence>
<keyword evidence="2" id="KW-1185">Reference proteome</keyword>
<name>A0A3A8QAA3_9BACT</name>
<evidence type="ECO:0008006" key="3">
    <source>
        <dbReference type="Google" id="ProtNLM"/>
    </source>
</evidence>
<dbReference type="Proteomes" id="UP000282656">
    <property type="component" value="Unassembled WGS sequence"/>
</dbReference>
<evidence type="ECO:0000313" key="2">
    <source>
        <dbReference type="Proteomes" id="UP000282656"/>
    </source>
</evidence>
<evidence type="ECO:0000313" key="1">
    <source>
        <dbReference type="EMBL" id="RKH64501.1"/>
    </source>
</evidence>
<protein>
    <recommendedName>
        <fullName evidence="3">GNAT family N-acetyltransferase</fullName>
    </recommendedName>
</protein>